<comment type="catalytic activity">
    <reaction evidence="10">
        <text>UTP(in) + CTP(out) = UTP(out) + CTP(in)</text>
        <dbReference type="Rhea" id="RHEA:73531"/>
        <dbReference type="ChEBI" id="CHEBI:37563"/>
        <dbReference type="ChEBI" id="CHEBI:46398"/>
    </reaction>
</comment>
<evidence type="ECO:0000256" key="5">
    <source>
        <dbReference type="ARBA" id="ARBA00022737"/>
    </source>
</evidence>
<evidence type="ECO:0000256" key="3">
    <source>
        <dbReference type="ARBA" id="ARBA00022448"/>
    </source>
</evidence>
<reference evidence="11" key="2">
    <citation type="submission" date="2025-08" db="UniProtKB">
        <authorList>
            <consortium name="Ensembl"/>
        </authorList>
    </citation>
    <scope>IDENTIFICATION</scope>
</reference>
<evidence type="ECO:0000256" key="4">
    <source>
        <dbReference type="ARBA" id="ARBA00022692"/>
    </source>
</evidence>
<dbReference type="Pfam" id="PF00153">
    <property type="entry name" value="Mito_carr"/>
    <property type="match status" value="1"/>
</dbReference>
<evidence type="ECO:0000256" key="9">
    <source>
        <dbReference type="ARBA" id="ARBA00023136"/>
    </source>
</evidence>
<proteinExistence type="inferred from homology"/>
<keyword evidence="6" id="KW-0999">Mitochondrion inner membrane</keyword>
<organism evidence="11 12">
    <name type="scientific">Phocoena sinus</name>
    <name type="common">Vaquita</name>
    <dbReference type="NCBI Taxonomy" id="42100"/>
    <lineage>
        <taxon>Eukaryota</taxon>
        <taxon>Metazoa</taxon>
        <taxon>Chordata</taxon>
        <taxon>Craniata</taxon>
        <taxon>Vertebrata</taxon>
        <taxon>Euteleostomi</taxon>
        <taxon>Mammalia</taxon>
        <taxon>Eutheria</taxon>
        <taxon>Laurasiatheria</taxon>
        <taxon>Artiodactyla</taxon>
        <taxon>Whippomorpha</taxon>
        <taxon>Cetacea</taxon>
        <taxon>Odontoceti</taxon>
        <taxon>Phocoenidae</taxon>
        <taxon>Phocoena</taxon>
    </lineage>
</organism>
<protein>
    <submittedName>
        <fullName evidence="11">Uncharacterized protein</fullName>
    </submittedName>
</protein>
<dbReference type="PANTHER" id="PTHR45829:SF2">
    <property type="entry name" value="SOLUTE CARRIER FAMILY 25 MEMBER 36"/>
    <property type="match status" value="1"/>
</dbReference>
<keyword evidence="12" id="KW-1185">Reference proteome</keyword>
<evidence type="ECO:0000313" key="12">
    <source>
        <dbReference type="Proteomes" id="UP000694554"/>
    </source>
</evidence>
<sequence>MSAGPVSPGLFHCLKVSLEKGGPCSLFRRLGPNLIGVASSRAIFFAGYSNCEERLNGVFDLDSTWYMISVQWICCSFLEADYLALVVTVFNNK</sequence>
<dbReference type="GeneTree" id="ENSGT00940000154369"/>
<keyword evidence="4" id="KW-0812">Transmembrane</keyword>
<comment type="similarity">
    <text evidence="2">Belongs to the mitochondrial carrier (TC 2.A.29) family.</text>
</comment>
<evidence type="ECO:0000256" key="2">
    <source>
        <dbReference type="ARBA" id="ARBA00006375"/>
    </source>
</evidence>
<evidence type="ECO:0000256" key="1">
    <source>
        <dbReference type="ARBA" id="ARBA00004448"/>
    </source>
</evidence>
<evidence type="ECO:0000256" key="10">
    <source>
        <dbReference type="ARBA" id="ARBA00048358"/>
    </source>
</evidence>
<keyword evidence="7" id="KW-1133">Transmembrane helix</keyword>
<name>A0A8C9CCL4_PHOSS</name>
<evidence type="ECO:0000256" key="7">
    <source>
        <dbReference type="ARBA" id="ARBA00022989"/>
    </source>
</evidence>
<dbReference type="InterPro" id="IPR049562">
    <property type="entry name" value="SLC25A33/36-like"/>
</dbReference>
<dbReference type="GO" id="GO:0015218">
    <property type="term" value="F:pyrimidine nucleotide transmembrane transporter activity"/>
    <property type="evidence" value="ECO:0007669"/>
    <property type="project" value="InterPro"/>
</dbReference>
<dbReference type="Ensembl" id="ENSPSNT00000025030.1">
    <property type="protein sequence ID" value="ENSPSNP00000022255.1"/>
    <property type="gene ID" value="ENSPSNG00000016304.1"/>
</dbReference>
<dbReference type="AlphaFoldDB" id="A0A8C9CCL4"/>
<evidence type="ECO:0000313" key="11">
    <source>
        <dbReference type="Ensembl" id="ENSPSNP00000022255.1"/>
    </source>
</evidence>
<evidence type="ECO:0000256" key="8">
    <source>
        <dbReference type="ARBA" id="ARBA00023128"/>
    </source>
</evidence>
<keyword evidence="5" id="KW-0677">Repeat</keyword>
<dbReference type="InterPro" id="IPR018108">
    <property type="entry name" value="MCP_transmembrane"/>
</dbReference>
<dbReference type="GO" id="GO:0005743">
    <property type="term" value="C:mitochondrial inner membrane"/>
    <property type="evidence" value="ECO:0007669"/>
    <property type="project" value="UniProtKB-SubCell"/>
</dbReference>
<keyword evidence="8" id="KW-0496">Mitochondrion</keyword>
<accession>A0A8C9CCL4</accession>
<reference evidence="11" key="1">
    <citation type="submission" date="2019-08" db="EMBL/GenBank/DDBJ databases">
        <title>Phocoena sinus (Vaquita) genome, mPhoSin1, primary haplotype.</title>
        <authorList>
            <person name="Morin P."/>
            <person name="Mountcastle J."/>
            <person name="Fungtammasan C."/>
            <person name="Rhie A."/>
            <person name="Rojas-Bracho L."/>
            <person name="Smith C.R."/>
            <person name="Taylor B.L."/>
            <person name="Gulland F.M.D."/>
            <person name="Musser W."/>
            <person name="Houck M."/>
            <person name="Haase B."/>
            <person name="Paez S."/>
            <person name="Howe K."/>
            <person name="Torrance J."/>
            <person name="Formenti G."/>
            <person name="Phillippy A."/>
            <person name="Ryder O."/>
            <person name="Jarvis E.D."/>
            <person name="Fedrigo O."/>
        </authorList>
    </citation>
    <scope>NUCLEOTIDE SEQUENCE [LARGE SCALE GENOMIC DNA]</scope>
</reference>
<dbReference type="Proteomes" id="UP000694554">
    <property type="component" value="Chromosome 19"/>
</dbReference>
<dbReference type="Gene3D" id="1.50.40.10">
    <property type="entry name" value="Mitochondrial carrier domain"/>
    <property type="match status" value="1"/>
</dbReference>
<comment type="subcellular location">
    <subcellularLocation>
        <location evidence="1">Mitochondrion inner membrane</location>
        <topology evidence="1">Multi-pass membrane protein</topology>
    </subcellularLocation>
</comment>
<dbReference type="GO" id="GO:1990519">
    <property type="term" value="P:pyrimidine nucleotide import into mitochondrion"/>
    <property type="evidence" value="ECO:0007669"/>
    <property type="project" value="TreeGrafter"/>
</dbReference>
<evidence type="ECO:0000256" key="6">
    <source>
        <dbReference type="ARBA" id="ARBA00022792"/>
    </source>
</evidence>
<keyword evidence="9" id="KW-0472">Membrane</keyword>
<keyword evidence="3" id="KW-0813">Transport</keyword>
<dbReference type="InterPro" id="IPR023395">
    <property type="entry name" value="MCP_dom_sf"/>
</dbReference>
<reference evidence="11" key="3">
    <citation type="submission" date="2025-09" db="UniProtKB">
        <authorList>
            <consortium name="Ensembl"/>
        </authorList>
    </citation>
    <scope>IDENTIFICATION</scope>
</reference>
<dbReference type="PANTHER" id="PTHR45829">
    <property type="entry name" value="MITOCHONDRIAL CARRIER PROTEIN RIM2"/>
    <property type="match status" value="1"/>
</dbReference>
<dbReference type="SUPFAM" id="SSF103506">
    <property type="entry name" value="Mitochondrial carrier"/>
    <property type="match status" value="1"/>
</dbReference>